<dbReference type="Gene3D" id="3.90.226.10">
    <property type="entry name" value="2-enoyl-CoA Hydratase, Chain A, domain 1"/>
    <property type="match status" value="1"/>
</dbReference>
<dbReference type="GO" id="GO:0006635">
    <property type="term" value="P:fatty acid beta-oxidation"/>
    <property type="evidence" value="ECO:0007669"/>
    <property type="project" value="TreeGrafter"/>
</dbReference>
<keyword evidence="2 4" id="KW-0456">Lyase</keyword>
<evidence type="ECO:0000256" key="3">
    <source>
        <dbReference type="RuleBase" id="RU003707"/>
    </source>
</evidence>
<dbReference type="PROSITE" id="PS00166">
    <property type="entry name" value="ENOYL_COA_HYDRATASE"/>
    <property type="match status" value="1"/>
</dbReference>
<proteinExistence type="inferred from homology"/>
<evidence type="ECO:0000256" key="1">
    <source>
        <dbReference type="ARBA" id="ARBA00005254"/>
    </source>
</evidence>
<dbReference type="AlphaFoldDB" id="A0A6J4MBU1"/>
<evidence type="ECO:0000256" key="2">
    <source>
        <dbReference type="ARBA" id="ARBA00023239"/>
    </source>
</evidence>
<dbReference type="EC" id="4.2.1.17" evidence="4"/>
<sequence>MTPVVRLERDGAVAILTVDRPEKRNALNAAVRAELIAALDALRGDTKVRVLVVTGEGEKAFVAGADIGEFAERTPLEQRAAMTGRRVFDEIAAYPKPVIAMINGFALGGGCELALACDLRIAADTAKLGQPEINLGIIPGGGGTQRLPRVVGTGQAMRLVLTGEIVSAAEALRIGLVDVVHPAAELRERTLEVARSMATRSPVALQMAKSAIRAAAEMPLAAGLAYETELFATCFASDDKREGVAAFLEKRPASFTGR</sequence>
<dbReference type="InterPro" id="IPR014748">
    <property type="entry name" value="Enoyl-CoA_hydra_C"/>
</dbReference>
<dbReference type="EMBL" id="CADCTW010000172">
    <property type="protein sequence ID" value="CAA9351176.1"/>
    <property type="molecule type" value="Genomic_DNA"/>
</dbReference>
<dbReference type="FunFam" id="1.10.12.10:FF:000001">
    <property type="entry name" value="Probable enoyl-CoA hydratase, mitochondrial"/>
    <property type="match status" value="1"/>
</dbReference>
<dbReference type="PANTHER" id="PTHR11941:SF54">
    <property type="entry name" value="ENOYL-COA HYDRATASE, MITOCHONDRIAL"/>
    <property type="match status" value="1"/>
</dbReference>
<comment type="similarity">
    <text evidence="1 3">Belongs to the enoyl-CoA hydratase/isomerase family.</text>
</comment>
<dbReference type="InterPro" id="IPR018376">
    <property type="entry name" value="Enoyl-CoA_hyd/isom_CS"/>
</dbReference>
<dbReference type="Gene3D" id="1.10.12.10">
    <property type="entry name" value="Lyase 2-enoyl-coa Hydratase, Chain A, domain 2"/>
    <property type="match status" value="1"/>
</dbReference>
<gene>
    <name evidence="4" type="ORF">AVDCRST_MAG68-3699</name>
</gene>
<dbReference type="CDD" id="cd06558">
    <property type="entry name" value="crotonase-like"/>
    <property type="match status" value="1"/>
</dbReference>
<dbReference type="SUPFAM" id="SSF52096">
    <property type="entry name" value="ClpP/crotonase"/>
    <property type="match status" value="1"/>
</dbReference>
<protein>
    <submittedName>
        <fullName evidence="4">Enoyl-CoA hydratase</fullName>
        <ecNumber evidence="4">4.2.1.17</ecNumber>
    </submittedName>
</protein>
<reference evidence="4" key="1">
    <citation type="submission" date="2020-02" db="EMBL/GenBank/DDBJ databases">
        <authorList>
            <person name="Meier V. D."/>
        </authorList>
    </citation>
    <scope>NUCLEOTIDE SEQUENCE</scope>
    <source>
        <strain evidence="4">AVDCRST_MAG68</strain>
    </source>
</reference>
<name>A0A6J4MBU1_9BACT</name>
<dbReference type="InterPro" id="IPR001753">
    <property type="entry name" value="Enoyl-CoA_hydra/iso"/>
</dbReference>
<dbReference type="PANTHER" id="PTHR11941">
    <property type="entry name" value="ENOYL-COA HYDRATASE-RELATED"/>
    <property type="match status" value="1"/>
</dbReference>
<organism evidence="4">
    <name type="scientific">uncultured Gemmatimonadota bacterium</name>
    <dbReference type="NCBI Taxonomy" id="203437"/>
    <lineage>
        <taxon>Bacteria</taxon>
        <taxon>Pseudomonadati</taxon>
        <taxon>Gemmatimonadota</taxon>
        <taxon>environmental samples</taxon>
    </lineage>
</organism>
<dbReference type="InterPro" id="IPR029045">
    <property type="entry name" value="ClpP/crotonase-like_dom_sf"/>
</dbReference>
<dbReference type="GO" id="GO:0004300">
    <property type="term" value="F:enoyl-CoA hydratase activity"/>
    <property type="evidence" value="ECO:0007669"/>
    <property type="project" value="UniProtKB-EC"/>
</dbReference>
<dbReference type="Pfam" id="PF00378">
    <property type="entry name" value="ECH_1"/>
    <property type="match status" value="1"/>
</dbReference>
<evidence type="ECO:0000313" key="4">
    <source>
        <dbReference type="EMBL" id="CAA9351176.1"/>
    </source>
</evidence>
<accession>A0A6J4MBU1</accession>
<dbReference type="FunFam" id="3.90.226.10:FF:000009">
    <property type="entry name" value="Carnitinyl-CoA dehydratase"/>
    <property type="match status" value="1"/>
</dbReference>